<dbReference type="Gene3D" id="3.10.10.10">
    <property type="entry name" value="HIV Type 1 Reverse Transcriptase, subunit A, domain 1"/>
    <property type="match status" value="1"/>
</dbReference>
<dbReference type="InterPro" id="IPR043502">
    <property type="entry name" value="DNA/RNA_pol_sf"/>
</dbReference>
<name>A0AAV6TQB8_9ARAC</name>
<gene>
    <name evidence="1" type="ORF">JTE90_009167</name>
</gene>
<keyword evidence="2" id="KW-1185">Reference proteome</keyword>
<dbReference type="SUPFAM" id="SSF56672">
    <property type="entry name" value="DNA/RNA polymerases"/>
    <property type="match status" value="1"/>
</dbReference>
<dbReference type="Proteomes" id="UP000827092">
    <property type="component" value="Unassembled WGS sequence"/>
</dbReference>
<protein>
    <submittedName>
        <fullName evidence="1">Uncharacterized protein</fullName>
    </submittedName>
</protein>
<organism evidence="1 2">
    <name type="scientific">Oedothorax gibbosus</name>
    <dbReference type="NCBI Taxonomy" id="931172"/>
    <lineage>
        <taxon>Eukaryota</taxon>
        <taxon>Metazoa</taxon>
        <taxon>Ecdysozoa</taxon>
        <taxon>Arthropoda</taxon>
        <taxon>Chelicerata</taxon>
        <taxon>Arachnida</taxon>
        <taxon>Araneae</taxon>
        <taxon>Araneomorphae</taxon>
        <taxon>Entelegynae</taxon>
        <taxon>Araneoidea</taxon>
        <taxon>Linyphiidae</taxon>
        <taxon>Erigoninae</taxon>
        <taxon>Oedothorax</taxon>
    </lineage>
</organism>
<sequence>MCLGTVTPEFSIRDSERETYSVNLIQASNEVKEMRRRELKATDFELGHLTKEQKNRALTILLEHSEVFSKSLKTLGHTVHIVPNVDLRHQSPITSLPYTIPQANAKSQIEELIDVGFVERSDSDYACPMILVKKVTPSGSPKYRLALDLMID</sequence>
<evidence type="ECO:0000313" key="1">
    <source>
        <dbReference type="EMBL" id="KAG8173732.1"/>
    </source>
</evidence>
<accession>A0AAV6TQB8</accession>
<dbReference type="AlphaFoldDB" id="A0AAV6TQB8"/>
<dbReference type="EMBL" id="JAFNEN010001512">
    <property type="protein sequence ID" value="KAG8173732.1"/>
    <property type="molecule type" value="Genomic_DNA"/>
</dbReference>
<reference evidence="1 2" key="1">
    <citation type="journal article" date="2022" name="Nat. Ecol. Evol.">
        <title>A masculinizing supergene underlies an exaggerated male reproductive morph in a spider.</title>
        <authorList>
            <person name="Hendrickx F."/>
            <person name="De Corte Z."/>
            <person name="Sonet G."/>
            <person name="Van Belleghem S.M."/>
            <person name="Kostlbacher S."/>
            <person name="Vangestel C."/>
        </authorList>
    </citation>
    <scope>NUCLEOTIDE SEQUENCE [LARGE SCALE GENOMIC DNA]</scope>
    <source>
        <strain evidence="1">W744_W776</strain>
    </source>
</reference>
<proteinExistence type="predicted"/>
<comment type="caution">
    <text evidence="1">The sequence shown here is derived from an EMBL/GenBank/DDBJ whole genome shotgun (WGS) entry which is preliminary data.</text>
</comment>
<evidence type="ECO:0000313" key="2">
    <source>
        <dbReference type="Proteomes" id="UP000827092"/>
    </source>
</evidence>
<dbReference type="GO" id="GO:0071897">
    <property type="term" value="P:DNA biosynthetic process"/>
    <property type="evidence" value="ECO:0007669"/>
    <property type="project" value="UniProtKB-ARBA"/>
</dbReference>